<accession>A0A1Q6SHY7</accession>
<keyword evidence="1" id="KW-1133">Transmembrane helix</keyword>
<dbReference type="EMBL" id="WGGT01000002">
    <property type="protein sequence ID" value="MVQ44776.1"/>
    <property type="molecule type" value="Genomic_DNA"/>
</dbReference>
<evidence type="ECO:0000313" key="4">
    <source>
        <dbReference type="EMBL" id="RHA68426.1"/>
    </source>
</evidence>
<feature type="transmembrane region" description="Helical" evidence="1">
    <location>
        <begin position="35"/>
        <end position="52"/>
    </location>
</feature>
<evidence type="ECO:0000313" key="13">
    <source>
        <dbReference type="Proteomes" id="UP000479531"/>
    </source>
</evidence>
<proteinExistence type="predicted"/>
<evidence type="ECO:0000313" key="9">
    <source>
        <dbReference type="Proteomes" id="UP000283586"/>
    </source>
</evidence>
<evidence type="ECO:0000313" key="2">
    <source>
        <dbReference type="EMBL" id="MTR84031.1"/>
    </source>
</evidence>
<dbReference type="EMBL" id="QRQN01000001">
    <property type="protein sequence ID" value="RHN12232.1"/>
    <property type="molecule type" value="Genomic_DNA"/>
</dbReference>
<dbReference type="EMBL" id="QSFP01000005">
    <property type="protein sequence ID" value="RHA68426.1"/>
    <property type="molecule type" value="Genomic_DNA"/>
</dbReference>
<reference evidence="2 12" key="2">
    <citation type="journal article" date="2019" name="Nat. Med.">
        <title>A library of human gut bacterial isolates paired with longitudinal multiomics data enables mechanistic microbiome research.</title>
        <authorList>
            <person name="Poyet M."/>
            <person name="Groussin M."/>
            <person name="Gibbons S.M."/>
            <person name="Avila-Pacheco J."/>
            <person name="Jiang X."/>
            <person name="Kearney S.M."/>
            <person name="Perrotta A.R."/>
            <person name="Berdy B."/>
            <person name="Zhao S."/>
            <person name="Lieberman T.D."/>
            <person name="Swanson P.K."/>
            <person name="Smith M."/>
            <person name="Roesemann S."/>
            <person name="Alexander J.E."/>
            <person name="Rich S.A."/>
            <person name="Livny J."/>
            <person name="Vlamakis H."/>
            <person name="Clish C."/>
            <person name="Bullock K."/>
            <person name="Deik A."/>
            <person name="Scott J."/>
            <person name="Pierce K.A."/>
            <person name="Xavier R.J."/>
            <person name="Alm E.J."/>
        </authorList>
    </citation>
    <scope>NUCLEOTIDE SEQUENCE [LARGE SCALE GENOMIC DNA]</scope>
    <source>
        <strain evidence="2 12">BIOML-A1</strain>
    </source>
</reference>
<dbReference type="EMBL" id="WNAJ01000002">
    <property type="protein sequence ID" value="MTR84031.1"/>
    <property type="molecule type" value="Genomic_DNA"/>
</dbReference>
<dbReference type="Proteomes" id="UP000284051">
    <property type="component" value="Unassembled WGS sequence"/>
</dbReference>
<reference evidence="3 13" key="3">
    <citation type="submission" date="2019-10" db="EMBL/GenBank/DDBJ databases">
        <title>Roseburia spp. ameliorate alcoholic fatty liver via restoration of gut barrier function.</title>
        <authorList>
            <person name="Seo B."/>
            <person name="Ko G."/>
        </authorList>
    </citation>
    <scope>NUCLEOTIDE SEQUENCE [LARGE SCALE GENOMIC DNA]</scope>
    <source>
        <strain evidence="3 13">SNUG30017</strain>
    </source>
</reference>
<evidence type="ECO:0000313" key="3">
    <source>
        <dbReference type="EMBL" id="MVQ44776.1"/>
    </source>
</evidence>
<comment type="caution">
    <text evidence="3">The sequence shown here is derived from an EMBL/GenBank/DDBJ whole genome shotgun (WGS) entry which is preliminary data.</text>
</comment>
<protein>
    <submittedName>
        <fullName evidence="3">Permease</fullName>
    </submittedName>
</protein>
<dbReference type="Proteomes" id="UP000283513">
    <property type="component" value="Unassembled WGS sequence"/>
</dbReference>
<dbReference type="AlphaFoldDB" id="A0A1Q6SHY7"/>
<organism evidence="3 13">
    <name type="scientific">Roseburia intestinalis</name>
    <dbReference type="NCBI Taxonomy" id="166486"/>
    <lineage>
        <taxon>Bacteria</taxon>
        <taxon>Bacillati</taxon>
        <taxon>Bacillota</taxon>
        <taxon>Clostridia</taxon>
        <taxon>Lachnospirales</taxon>
        <taxon>Lachnospiraceae</taxon>
        <taxon>Roseburia</taxon>
    </lineage>
</organism>
<dbReference type="Proteomes" id="UP000479531">
    <property type="component" value="Unassembled WGS sequence"/>
</dbReference>
<reference evidence="8 9" key="1">
    <citation type="submission" date="2018-08" db="EMBL/GenBank/DDBJ databases">
        <title>A genome reference for cultivated species of the human gut microbiota.</title>
        <authorList>
            <person name="Zou Y."/>
            <person name="Xue W."/>
            <person name="Luo G."/>
        </authorList>
    </citation>
    <scope>NUCLEOTIDE SEQUENCE [LARGE SCALE GENOMIC DNA]</scope>
    <source>
        <strain evidence="7 9">AF31-21AC</strain>
        <strain evidence="6 10">AM22-21LB</strain>
        <strain evidence="5 8">AM37-1AC</strain>
        <strain evidence="4 11">AM43-11</strain>
    </source>
</reference>
<dbReference type="EMBL" id="QRID01000004">
    <property type="protein sequence ID" value="RHG29764.1"/>
    <property type="molecule type" value="Genomic_DNA"/>
</dbReference>
<evidence type="ECO:0000313" key="12">
    <source>
        <dbReference type="Proteomes" id="UP000478483"/>
    </source>
</evidence>
<evidence type="ECO:0000313" key="11">
    <source>
        <dbReference type="Proteomes" id="UP000284465"/>
    </source>
</evidence>
<evidence type="ECO:0000313" key="7">
    <source>
        <dbReference type="EMBL" id="RHN12232.1"/>
    </source>
</evidence>
<name>A0A1Q6SHY7_9FIRM</name>
<dbReference type="Proteomes" id="UP000284465">
    <property type="component" value="Unassembled WGS sequence"/>
</dbReference>
<evidence type="ECO:0000313" key="8">
    <source>
        <dbReference type="Proteomes" id="UP000283513"/>
    </source>
</evidence>
<keyword evidence="1" id="KW-0472">Membrane</keyword>
<dbReference type="Proteomes" id="UP000283586">
    <property type="component" value="Unassembled WGS sequence"/>
</dbReference>
<gene>
    <name evidence="6" type="ORF">DW264_05540</name>
    <name evidence="5" type="ORF">DW856_08960</name>
    <name evidence="4" type="ORF">DW927_06745</name>
    <name evidence="7" type="ORF">DWZ31_01455</name>
    <name evidence="3" type="ORF">GCK47_03365</name>
    <name evidence="2" type="ORF">GMD50_02970</name>
</gene>
<dbReference type="EMBL" id="QSHO01000007">
    <property type="protein sequence ID" value="RHC17163.1"/>
    <property type="molecule type" value="Genomic_DNA"/>
</dbReference>
<evidence type="ECO:0000313" key="10">
    <source>
        <dbReference type="Proteomes" id="UP000284051"/>
    </source>
</evidence>
<evidence type="ECO:0000313" key="6">
    <source>
        <dbReference type="EMBL" id="RHG29764.1"/>
    </source>
</evidence>
<sequence length="53" mass="5946">MVLLLTGLLMTVVPGACTRKDQRGDLNAEKRIRQIGIWFVAAAVIWIITAKFF</sequence>
<dbReference type="Proteomes" id="UP000478483">
    <property type="component" value="Unassembled WGS sequence"/>
</dbReference>
<evidence type="ECO:0000256" key="1">
    <source>
        <dbReference type="SAM" id="Phobius"/>
    </source>
</evidence>
<evidence type="ECO:0000313" key="5">
    <source>
        <dbReference type="EMBL" id="RHC17163.1"/>
    </source>
</evidence>
<keyword evidence="1" id="KW-0812">Transmembrane</keyword>